<name>A0A160DD81_9CAUD</name>
<dbReference type="KEGG" id="vg:28802796"/>
<organism evidence="2 3">
    <name type="scientific">Gordonia phage Cozz</name>
    <dbReference type="NCBI Taxonomy" id="1838066"/>
    <lineage>
        <taxon>Viruses</taxon>
        <taxon>Duplodnaviria</taxon>
        <taxon>Heunggongvirae</taxon>
        <taxon>Uroviricota</taxon>
        <taxon>Caudoviricetes</taxon>
        <taxon>Emalynvirus</taxon>
        <taxon>Emalynvirus cozz</taxon>
    </lineage>
</organism>
<dbReference type="Proteomes" id="UP000203169">
    <property type="component" value="Segment"/>
</dbReference>
<dbReference type="InterPro" id="IPR009045">
    <property type="entry name" value="Zn_M74/Hedgehog-like"/>
</dbReference>
<keyword evidence="3" id="KW-1185">Reference proteome</keyword>
<proteinExistence type="predicted"/>
<dbReference type="Pfam" id="PF13539">
    <property type="entry name" value="Peptidase_M15_4"/>
    <property type="match status" value="1"/>
</dbReference>
<dbReference type="GeneID" id="28802796"/>
<dbReference type="SUPFAM" id="SSF55166">
    <property type="entry name" value="Hedgehog/DD-peptidase"/>
    <property type="match status" value="1"/>
</dbReference>
<sequence>MSFRRYMGNDWSENDWRICDSNETVVVSVAGMNVRLRSGYAAEALRAWILWYHENVERIDLYKPIDDWGWSYDNDVADSNHLSGTAVDLNATQYPWGLYRMPADRIAKVRRGLQLFEGIIFWGRDWGKPDEMHYQLNAGTASGTGASDRLINFVQRRIRDGRLIGTGTPSAPVYSPATVDAYKQVSERFGWW</sequence>
<gene>
    <name evidence="2" type="primary">20</name>
    <name evidence="2" type="ORF">PBI_COZZ_20</name>
</gene>
<dbReference type="EMBL" id="KU998239">
    <property type="protein sequence ID" value="ANA85726.1"/>
    <property type="molecule type" value="Genomic_DNA"/>
</dbReference>
<dbReference type="RefSeq" id="YP_009276479.1">
    <property type="nucleotide sequence ID" value="NC_030941.1"/>
</dbReference>
<reference evidence="2 3" key="1">
    <citation type="submission" date="2016-03" db="EMBL/GenBank/DDBJ databases">
        <authorList>
            <person name="Montgomery M.T."/>
            <person name="Guerrero C.A."/>
            <person name="Mavrich T.N."/>
            <person name="Pope W.H."/>
            <person name="Garlena R.A."/>
            <person name="Russell D.A."/>
            <person name="Jacobs-Sera D."/>
            <person name="Hendrix R.W."/>
            <person name="Hatfull G.F."/>
        </authorList>
    </citation>
    <scope>NUCLEOTIDE SEQUENCE [LARGE SCALE GENOMIC DNA]</scope>
</reference>
<dbReference type="GO" id="GO:0008233">
    <property type="term" value="F:peptidase activity"/>
    <property type="evidence" value="ECO:0007669"/>
    <property type="project" value="InterPro"/>
</dbReference>
<evidence type="ECO:0000259" key="1">
    <source>
        <dbReference type="Pfam" id="PF13539"/>
    </source>
</evidence>
<accession>A0A160DD81</accession>
<evidence type="ECO:0000313" key="3">
    <source>
        <dbReference type="Proteomes" id="UP000203169"/>
    </source>
</evidence>
<dbReference type="InterPro" id="IPR039561">
    <property type="entry name" value="Peptidase_M15C"/>
</dbReference>
<protein>
    <submittedName>
        <fullName evidence="2">Lysin A, L-Ala-D-Glu peptidase domain</fullName>
    </submittedName>
</protein>
<feature type="domain" description="Peptidase M15C" evidence="1">
    <location>
        <begin position="78"/>
        <end position="136"/>
    </location>
</feature>
<evidence type="ECO:0000313" key="2">
    <source>
        <dbReference type="EMBL" id="ANA85726.1"/>
    </source>
</evidence>
<dbReference type="OrthoDB" id="6742at10239"/>